<gene>
    <name evidence="3" type="ORF">IscW_ISCW002315</name>
</gene>
<dbReference type="AlphaFoldDB" id="B7PA33"/>
<evidence type="ECO:0000313" key="4">
    <source>
        <dbReference type="EnsemblMetazoa" id="ISCW002315-PA"/>
    </source>
</evidence>
<protein>
    <submittedName>
        <fullName evidence="3 4">Uncharacterized protein</fullName>
    </submittedName>
</protein>
<evidence type="ECO:0000256" key="2">
    <source>
        <dbReference type="SAM" id="MobiDB-lite"/>
    </source>
</evidence>
<evidence type="ECO:0000256" key="1">
    <source>
        <dbReference type="SAM" id="Coils"/>
    </source>
</evidence>
<proteinExistence type="predicted"/>
<dbReference type="VEuPathDB" id="VectorBase:ISCP_024733"/>
<keyword evidence="5" id="KW-1185">Reference proteome</keyword>
<dbReference type="VEuPathDB" id="VectorBase:ISCI002315"/>
<keyword evidence="1" id="KW-0175">Coiled coil</keyword>
<feature type="compositionally biased region" description="Polar residues" evidence="2">
    <location>
        <begin position="77"/>
        <end position="87"/>
    </location>
</feature>
<evidence type="ECO:0000313" key="5">
    <source>
        <dbReference type="Proteomes" id="UP000001555"/>
    </source>
</evidence>
<dbReference type="InParanoid" id="B7PA33"/>
<dbReference type="EMBL" id="ABJB010008707">
    <property type="status" value="NOT_ANNOTATED_CDS"/>
    <property type="molecule type" value="Genomic_DNA"/>
</dbReference>
<accession>B7PA33</accession>
<dbReference type="EnsemblMetazoa" id="ISCW002315-RA">
    <property type="protein sequence ID" value="ISCW002315-PA"/>
    <property type="gene ID" value="ISCW002315"/>
</dbReference>
<sequence>MARVFSRILRGGGCVGCVVASQHQKAEELQLQQDLVEEEHEELRRQYGDQAGELPEFWAGSVRLPSPLSFDDAGPPASSSEPRESTCTVPAIGMGKGTTTWAMVVQKPPRRLTGEVPRMHDCRGASGSVKGAVVGCVPCTQHPVVAQSSVSSGHRTLC</sequence>
<dbReference type="VEuPathDB" id="VectorBase:ISCW002315"/>
<name>B7PA33_IXOSC</name>
<feature type="coiled-coil region" evidence="1">
    <location>
        <begin position="19"/>
        <end position="46"/>
    </location>
</feature>
<dbReference type="PaxDb" id="6945-B7PA33"/>
<dbReference type="OrthoDB" id="6509680at2759"/>
<reference evidence="3 5" key="1">
    <citation type="submission" date="2008-03" db="EMBL/GenBank/DDBJ databases">
        <title>Annotation of Ixodes scapularis.</title>
        <authorList>
            <consortium name="Ixodes scapularis Genome Project Consortium"/>
            <person name="Caler E."/>
            <person name="Hannick L.I."/>
            <person name="Bidwell S."/>
            <person name="Joardar V."/>
            <person name="Thiagarajan M."/>
            <person name="Amedeo P."/>
            <person name="Galinsky K.J."/>
            <person name="Schobel S."/>
            <person name="Inman J."/>
            <person name="Hostetler J."/>
            <person name="Miller J."/>
            <person name="Hammond M."/>
            <person name="Megy K."/>
            <person name="Lawson D."/>
            <person name="Kodira C."/>
            <person name="Sutton G."/>
            <person name="Meyer J."/>
            <person name="Hill C.A."/>
            <person name="Birren B."/>
            <person name="Nene V."/>
            <person name="Collins F."/>
            <person name="Alarcon-Chaidez F."/>
            <person name="Wikel S."/>
            <person name="Strausberg R."/>
        </authorList>
    </citation>
    <scope>NUCLEOTIDE SEQUENCE [LARGE SCALE GENOMIC DNA]</scope>
    <source>
        <strain evidence="5">Wikel</strain>
        <strain evidence="3">Wikel colony</strain>
    </source>
</reference>
<dbReference type="EMBL" id="DS668849">
    <property type="protein sequence ID" value="EEC03455.1"/>
    <property type="molecule type" value="Genomic_DNA"/>
</dbReference>
<evidence type="ECO:0000313" key="3">
    <source>
        <dbReference type="EMBL" id="EEC03455.1"/>
    </source>
</evidence>
<feature type="region of interest" description="Disordered" evidence="2">
    <location>
        <begin position="68"/>
        <end position="87"/>
    </location>
</feature>
<organism>
    <name type="scientific">Ixodes scapularis</name>
    <name type="common">Black-legged tick</name>
    <name type="synonym">Deer tick</name>
    <dbReference type="NCBI Taxonomy" id="6945"/>
    <lineage>
        <taxon>Eukaryota</taxon>
        <taxon>Metazoa</taxon>
        <taxon>Ecdysozoa</taxon>
        <taxon>Arthropoda</taxon>
        <taxon>Chelicerata</taxon>
        <taxon>Arachnida</taxon>
        <taxon>Acari</taxon>
        <taxon>Parasitiformes</taxon>
        <taxon>Ixodida</taxon>
        <taxon>Ixodoidea</taxon>
        <taxon>Ixodidae</taxon>
        <taxon>Ixodinae</taxon>
        <taxon>Ixodes</taxon>
    </lineage>
</organism>
<reference evidence="4" key="2">
    <citation type="submission" date="2020-05" db="UniProtKB">
        <authorList>
            <consortium name="EnsemblMetazoa"/>
        </authorList>
    </citation>
    <scope>IDENTIFICATION</scope>
    <source>
        <strain evidence="4">wikel</strain>
    </source>
</reference>
<dbReference type="Proteomes" id="UP000001555">
    <property type="component" value="Unassembled WGS sequence"/>
</dbReference>
<dbReference type="HOGENOM" id="CLU_1671255_0_0_1"/>